<reference evidence="3" key="1">
    <citation type="journal article" date="2019" name="BMC Genomics">
        <title>A new reference genome for Sorghum bicolor reveals high levels of sequence similarity between sweet and grain genotypes: implications for the genetics of sugar metabolism.</title>
        <authorList>
            <person name="Cooper E.A."/>
            <person name="Brenton Z.W."/>
            <person name="Flinn B.S."/>
            <person name="Jenkins J."/>
            <person name="Shu S."/>
            <person name="Flowers D."/>
            <person name="Luo F."/>
            <person name="Wang Y."/>
            <person name="Xia P."/>
            <person name="Barry K."/>
            <person name="Daum C."/>
            <person name="Lipzen A."/>
            <person name="Yoshinaga Y."/>
            <person name="Schmutz J."/>
            <person name="Saski C."/>
            <person name="Vermerris W."/>
            <person name="Kresovich S."/>
        </authorList>
    </citation>
    <scope>NUCLEOTIDE SEQUENCE</scope>
</reference>
<evidence type="ECO:0000313" key="4">
    <source>
        <dbReference type="Proteomes" id="UP000807115"/>
    </source>
</evidence>
<keyword evidence="1" id="KW-0479">Metal-binding</keyword>
<evidence type="ECO:0000256" key="1">
    <source>
        <dbReference type="PROSITE-ProRule" id="PRU00175"/>
    </source>
</evidence>
<dbReference type="Proteomes" id="UP000807115">
    <property type="component" value="Chromosome 5"/>
</dbReference>
<dbReference type="Gene3D" id="3.30.40.10">
    <property type="entry name" value="Zinc/RING finger domain, C3HC4 (zinc finger)"/>
    <property type="match status" value="1"/>
</dbReference>
<dbReference type="EMBL" id="CM027684">
    <property type="protein sequence ID" value="KAG0531107.1"/>
    <property type="molecule type" value="Genomic_DNA"/>
</dbReference>
<evidence type="ECO:0000259" key="2">
    <source>
        <dbReference type="PROSITE" id="PS50089"/>
    </source>
</evidence>
<dbReference type="PROSITE" id="PS50089">
    <property type="entry name" value="ZF_RING_2"/>
    <property type="match status" value="1"/>
</dbReference>
<dbReference type="InterPro" id="IPR001841">
    <property type="entry name" value="Znf_RING"/>
</dbReference>
<accession>A0A921R011</accession>
<proteinExistence type="predicted"/>
<evidence type="ECO:0000313" key="3">
    <source>
        <dbReference type="EMBL" id="KAG0531107.1"/>
    </source>
</evidence>
<gene>
    <name evidence="3" type="ORF">BDA96_05G245400</name>
</gene>
<dbReference type="InterPro" id="IPR013083">
    <property type="entry name" value="Znf_RING/FYVE/PHD"/>
</dbReference>
<organism evidence="3 4">
    <name type="scientific">Sorghum bicolor</name>
    <name type="common">Sorghum</name>
    <name type="synonym">Sorghum vulgare</name>
    <dbReference type="NCBI Taxonomy" id="4558"/>
    <lineage>
        <taxon>Eukaryota</taxon>
        <taxon>Viridiplantae</taxon>
        <taxon>Streptophyta</taxon>
        <taxon>Embryophyta</taxon>
        <taxon>Tracheophyta</taxon>
        <taxon>Spermatophyta</taxon>
        <taxon>Magnoliopsida</taxon>
        <taxon>Liliopsida</taxon>
        <taxon>Poales</taxon>
        <taxon>Poaceae</taxon>
        <taxon>PACMAD clade</taxon>
        <taxon>Panicoideae</taxon>
        <taxon>Andropogonodae</taxon>
        <taxon>Andropogoneae</taxon>
        <taxon>Sorghinae</taxon>
        <taxon>Sorghum</taxon>
    </lineage>
</organism>
<dbReference type="Pfam" id="PF13639">
    <property type="entry name" value="zf-RING_2"/>
    <property type="match status" value="1"/>
</dbReference>
<dbReference type="AlphaFoldDB" id="A0A921R011"/>
<feature type="domain" description="RING-type" evidence="2">
    <location>
        <begin position="81"/>
        <end position="123"/>
    </location>
</feature>
<dbReference type="SUPFAM" id="SSF57850">
    <property type="entry name" value="RING/U-box"/>
    <property type="match status" value="1"/>
</dbReference>
<dbReference type="SMART" id="SM00184">
    <property type="entry name" value="RING"/>
    <property type="match status" value="1"/>
</dbReference>
<dbReference type="Gramene" id="EES10298">
    <property type="protein sequence ID" value="EES10298"/>
    <property type="gene ID" value="SORBI_3005G227700"/>
</dbReference>
<reference evidence="3" key="2">
    <citation type="submission" date="2020-10" db="EMBL/GenBank/DDBJ databases">
        <authorList>
            <person name="Cooper E.A."/>
            <person name="Brenton Z.W."/>
            <person name="Flinn B.S."/>
            <person name="Jenkins J."/>
            <person name="Shu S."/>
            <person name="Flowers D."/>
            <person name="Luo F."/>
            <person name="Wang Y."/>
            <person name="Xia P."/>
            <person name="Barry K."/>
            <person name="Daum C."/>
            <person name="Lipzen A."/>
            <person name="Yoshinaga Y."/>
            <person name="Schmutz J."/>
            <person name="Saski C."/>
            <person name="Vermerris W."/>
            <person name="Kresovich S."/>
        </authorList>
    </citation>
    <scope>NUCLEOTIDE SEQUENCE</scope>
</reference>
<keyword evidence="1" id="KW-0862">Zinc</keyword>
<keyword evidence="1" id="KW-0863">Zinc-finger</keyword>
<name>A0A921R011_SORBI</name>
<dbReference type="PANTHER" id="PTHR45676">
    <property type="entry name" value="RING-H2 FINGER PROTEIN ATL51-RELATED"/>
    <property type="match status" value="1"/>
</dbReference>
<dbReference type="PANTHER" id="PTHR45676:SF178">
    <property type="entry name" value="RING-TYPE E3 UBIQUITIN TRANSFERASE"/>
    <property type="match status" value="1"/>
</dbReference>
<dbReference type="GO" id="GO:0008270">
    <property type="term" value="F:zinc ion binding"/>
    <property type="evidence" value="ECO:0007669"/>
    <property type="project" value="UniProtKB-KW"/>
</dbReference>
<protein>
    <recommendedName>
        <fullName evidence="2">RING-type domain-containing protein</fullName>
    </recommendedName>
</protein>
<comment type="caution">
    <text evidence="3">The sequence shown here is derived from an EMBL/GenBank/DDBJ whole genome shotgun (WGS) entry which is preliminary data.</text>
</comment>
<sequence>MAKPPTKDNDVLTCGFDKAEVTANRFRIEDIHFNRGEAPRRQQRRAPVAAAPAAVLDVELTQEPVLECTFRMADGWEETMCSVCQSEMADGEKVRVLTACTHSFHTTCVEQWLRDHATCPLCRAPTSAAPAKDRRHRRPTT</sequence>